<dbReference type="OrthoDB" id="9803751at2"/>
<dbReference type="InterPro" id="IPR050738">
    <property type="entry name" value="Sulfatase"/>
</dbReference>
<dbReference type="SUPFAM" id="SSF53649">
    <property type="entry name" value="Alkaline phosphatase-like"/>
    <property type="match status" value="1"/>
</dbReference>
<accession>A0A1I0C2A0</accession>
<name>A0A1I0C2A0_THASX</name>
<dbReference type="AlphaFoldDB" id="A0A1I0C2A0"/>
<dbReference type="STRING" id="349064.SAMN05660429_01128"/>
<feature type="chain" id="PRO_5011503477" evidence="3">
    <location>
        <begin position="25"/>
        <end position="481"/>
    </location>
</feature>
<dbReference type="PANTHER" id="PTHR42693">
    <property type="entry name" value="ARYLSULFATASE FAMILY MEMBER"/>
    <property type="match status" value="1"/>
</dbReference>
<proteinExistence type="inferred from homology"/>
<dbReference type="Pfam" id="PF00884">
    <property type="entry name" value="Sulfatase"/>
    <property type="match status" value="1"/>
</dbReference>
<organism evidence="5 6">
    <name type="scientific">Thalassotalea agarivorans</name>
    <name type="common">Thalassomonas agarivorans</name>
    <dbReference type="NCBI Taxonomy" id="349064"/>
    <lineage>
        <taxon>Bacteria</taxon>
        <taxon>Pseudomonadati</taxon>
        <taxon>Pseudomonadota</taxon>
        <taxon>Gammaproteobacteria</taxon>
        <taxon>Alteromonadales</taxon>
        <taxon>Colwelliaceae</taxon>
        <taxon>Thalassotalea</taxon>
    </lineage>
</organism>
<feature type="signal peptide" evidence="3">
    <location>
        <begin position="1"/>
        <end position="24"/>
    </location>
</feature>
<protein>
    <submittedName>
        <fullName evidence="5">Arylsulfatase A</fullName>
    </submittedName>
</protein>
<evidence type="ECO:0000259" key="4">
    <source>
        <dbReference type="Pfam" id="PF00884"/>
    </source>
</evidence>
<evidence type="ECO:0000256" key="1">
    <source>
        <dbReference type="ARBA" id="ARBA00008779"/>
    </source>
</evidence>
<dbReference type="GO" id="GO:0004065">
    <property type="term" value="F:arylsulfatase activity"/>
    <property type="evidence" value="ECO:0007669"/>
    <property type="project" value="TreeGrafter"/>
</dbReference>
<evidence type="ECO:0000313" key="6">
    <source>
        <dbReference type="Proteomes" id="UP000199308"/>
    </source>
</evidence>
<feature type="domain" description="Sulfatase N-terminal" evidence="4">
    <location>
        <begin position="32"/>
        <end position="367"/>
    </location>
</feature>
<dbReference type="RefSeq" id="WP_093328368.1">
    <property type="nucleotide sequence ID" value="NZ_AP027363.1"/>
</dbReference>
<dbReference type="CDD" id="cd16145">
    <property type="entry name" value="ARS_like"/>
    <property type="match status" value="1"/>
</dbReference>
<dbReference type="InterPro" id="IPR000917">
    <property type="entry name" value="Sulfatase_N"/>
</dbReference>
<evidence type="ECO:0000313" key="5">
    <source>
        <dbReference type="EMBL" id="SET13114.1"/>
    </source>
</evidence>
<reference evidence="5 6" key="1">
    <citation type="submission" date="2016-10" db="EMBL/GenBank/DDBJ databases">
        <authorList>
            <person name="de Groot N.N."/>
        </authorList>
    </citation>
    <scope>NUCLEOTIDE SEQUENCE [LARGE SCALE GENOMIC DNA]</scope>
    <source>
        <strain evidence="5 6">DSM 19706</strain>
    </source>
</reference>
<keyword evidence="2" id="KW-0378">Hydrolase</keyword>
<sequence>MKYFTNYLCYVFTVFIVVSLSASAAEQKTSKPNIIYILADDLGYGDIGAFGQTKTRTPTLDLMAQQGVKFTQHYAGSTVCGPSRASLLTGFHSGHSPIRGNPKWTNSGTPVDLSPEDTTIAEMLKDNGYRTAIIGKWGMSEAKEEKGEHLASMPSHQGFDYFYGLRTHLDAHHHYWHRLFENDQPFELKDNDFMNNKGVYIHDLFTDKALNYVAQQSKDTPFFLYLSYTIPHLALTVPGDSKEQYLKLGWPQRKMDTQGHYRNDAEGNVTYAAMISRMDRDIGRLLAALEEKGLSENTLVIFTSDNGHEYDKDFFNSNGPLRGQKRDLYEGGIRVPFIAKWPNNIKANSTSEHISAFWDMMPTFCELSQASKCPKTDGISMVKALKGDASQAQHESLYWEFNEKEGPLQALRMGKWKLVKKYKKPDELYDLTKDISESNNLAKSFPDVVEKMNGIVRDSRTYHPEFTLKKLPNPWKKQEKK</sequence>
<dbReference type="EMBL" id="FOHK01000004">
    <property type="protein sequence ID" value="SET13114.1"/>
    <property type="molecule type" value="Genomic_DNA"/>
</dbReference>
<dbReference type="Gene3D" id="3.40.720.10">
    <property type="entry name" value="Alkaline Phosphatase, subunit A"/>
    <property type="match status" value="1"/>
</dbReference>
<dbReference type="InterPro" id="IPR017850">
    <property type="entry name" value="Alkaline_phosphatase_core_sf"/>
</dbReference>
<comment type="similarity">
    <text evidence="1">Belongs to the sulfatase family.</text>
</comment>
<dbReference type="PANTHER" id="PTHR42693:SF53">
    <property type="entry name" value="ENDO-4-O-SULFATASE"/>
    <property type="match status" value="1"/>
</dbReference>
<keyword evidence="6" id="KW-1185">Reference proteome</keyword>
<evidence type="ECO:0000256" key="3">
    <source>
        <dbReference type="SAM" id="SignalP"/>
    </source>
</evidence>
<gene>
    <name evidence="5" type="ORF">SAMN05660429_01128</name>
</gene>
<dbReference type="Gene3D" id="3.30.1120.10">
    <property type="match status" value="1"/>
</dbReference>
<evidence type="ECO:0000256" key="2">
    <source>
        <dbReference type="ARBA" id="ARBA00022801"/>
    </source>
</evidence>
<dbReference type="Proteomes" id="UP000199308">
    <property type="component" value="Unassembled WGS sequence"/>
</dbReference>
<keyword evidence="3" id="KW-0732">Signal</keyword>